<dbReference type="RefSeq" id="WP_090367947.1">
    <property type="nucleotide sequence ID" value="NZ_FNEM01000021.1"/>
</dbReference>
<protein>
    <recommendedName>
        <fullName evidence="4">Porin</fullName>
    </recommendedName>
</protein>
<gene>
    <name evidence="2" type="ORF">SAMN04488540_12158</name>
</gene>
<dbReference type="OrthoDB" id="9793561at2"/>
<name>A0A1G8ZZS2_9GAMM</name>
<evidence type="ECO:0008006" key="4">
    <source>
        <dbReference type="Google" id="ProtNLM"/>
    </source>
</evidence>
<proteinExistence type="predicted"/>
<sequence length="220" mass="24910">MKKLTAIALTLVASQALAAEAPVSASGYMMGLSNYLWRGQSISLDNPSLQSDFMLEHELGLYGGVSYETYRYEDGGAEIKDYEIDYYGGYYHMFNDDLGMGLSAMKYTFGDGGDTLEYTVSVDYRSLSATVNYDEDVEAWYGELNYSVALFADSTLVVHGGWFTDAENYGYGDESSPADEFYDVALRYDYPFWDKFSLLLEASYHEYEDDHYMIGVAYWL</sequence>
<reference evidence="3" key="1">
    <citation type="submission" date="2016-10" db="EMBL/GenBank/DDBJ databases">
        <authorList>
            <person name="Varghese N."/>
            <person name="Submissions S."/>
        </authorList>
    </citation>
    <scope>NUCLEOTIDE SEQUENCE [LARGE SCALE GENOMIC DNA]</scope>
    <source>
        <strain evidence="3">DSM 23317</strain>
    </source>
</reference>
<organism evidence="2 3">
    <name type="scientific">Ferrimonas sediminum</name>
    <dbReference type="NCBI Taxonomy" id="718193"/>
    <lineage>
        <taxon>Bacteria</taxon>
        <taxon>Pseudomonadati</taxon>
        <taxon>Pseudomonadota</taxon>
        <taxon>Gammaproteobacteria</taxon>
        <taxon>Alteromonadales</taxon>
        <taxon>Ferrimonadaceae</taxon>
        <taxon>Ferrimonas</taxon>
    </lineage>
</organism>
<evidence type="ECO:0000313" key="3">
    <source>
        <dbReference type="Proteomes" id="UP000199527"/>
    </source>
</evidence>
<dbReference type="Pfam" id="PF09694">
    <property type="entry name" value="Gcw_chp"/>
    <property type="match status" value="1"/>
</dbReference>
<evidence type="ECO:0000313" key="2">
    <source>
        <dbReference type="EMBL" id="SDK20629.1"/>
    </source>
</evidence>
<keyword evidence="1" id="KW-0732">Signal</keyword>
<dbReference type="Proteomes" id="UP000199527">
    <property type="component" value="Unassembled WGS sequence"/>
</dbReference>
<feature type="signal peptide" evidence="1">
    <location>
        <begin position="1"/>
        <end position="18"/>
    </location>
</feature>
<feature type="chain" id="PRO_5011540770" description="Porin" evidence="1">
    <location>
        <begin position="19"/>
        <end position="220"/>
    </location>
</feature>
<dbReference type="InterPro" id="IPR010239">
    <property type="entry name" value="CHP02001"/>
</dbReference>
<dbReference type="AlphaFoldDB" id="A0A1G8ZZS2"/>
<evidence type="ECO:0000256" key="1">
    <source>
        <dbReference type="SAM" id="SignalP"/>
    </source>
</evidence>
<accession>A0A1G8ZZS2</accession>
<keyword evidence="3" id="KW-1185">Reference proteome</keyword>
<dbReference type="EMBL" id="FNEM01000021">
    <property type="protein sequence ID" value="SDK20629.1"/>
    <property type="molecule type" value="Genomic_DNA"/>
</dbReference>